<evidence type="ECO:0000256" key="7">
    <source>
        <dbReference type="SAM" id="MobiDB-lite"/>
    </source>
</evidence>
<gene>
    <name evidence="3 9" type="primary">grpE</name>
    <name evidence="9" type="ORF">SERIO_v1c01780</name>
</gene>
<evidence type="ECO:0000256" key="3">
    <source>
        <dbReference type="HAMAP-Rule" id="MF_01151"/>
    </source>
</evidence>
<dbReference type="GO" id="GO:0005737">
    <property type="term" value="C:cytoplasm"/>
    <property type="evidence" value="ECO:0007669"/>
    <property type="project" value="UniProtKB-SubCell"/>
</dbReference>
<feature type="coiled-coil region" evidence="6">
    <location>
        <begin position="68"/>
        <end position="116"/>
    </location>
</feature>
<comment type="similarity">
    <text evidence="1 3 5">Belongs to the GrpE family.</text>
</comment>
<sequence length="221" mass="25359">MSNEKRENSSPSQLKEKIAHLKEELTKVNETFQEQLKQQSQDVSSEQEPSTEQQPSVKEEKVSPMIVIEELEREIDLLLKDNARLREEKLVVLADSENLKRRVQEEQANIRKYRAAGIVEKLLPALDNFERALQVENVTPEVKNFLMGFEMIYKLIKLSFGEEGITEIEVNVGDEFDSKIHHAIEIVETGEVKSGQIAKALQKGYLIHDRVLRHAAVNVEK</sequence>
<dbReference type="CDD" id="cd00446">
    <property type="entry name" value="GrpE"/>
    <property type="match status" value="1"/>
</dbReference>
<dbReference type="EMBL" id="KC153489">
    <property type="protein sequence ID" value="AGB57465.1"/>
    <property type="molecule type" value="Genomic_DNA"/>
</dbReference>
<evidence type="ECO:0000256" key="5">
    <source>
        <dbReference type="RuleBase" id="RU004478"/>
    </source>
</evidence>
<dbReference type="AlphaFoldDB" id="L0L9Z4"/>
<evidence type="ECO:0000313" key="10">
    <source>
        <dbReference type="Proteomes" id="UP000035661"/>
    </source>
</evidence>
<organism evidence="8">
    <name type="scientific">Spiroplasma eriocheiris</name>
    <dbReference type="NCBI Taxonomy" id="315358"/>
    <lineage>
        <taxon>Bacteria</taxon>
        <taxon>Bacillati</taxon>
        <taxon>Mycoplasmatota</taxon>
        <taxon>Mollicutes</taxon>
        <taxon>Entomoplasmatales</taxon>
        <taxon>Spiroplasmataceae</taxon>
        <taxon>Spiroplasma</taxon>
    </lineage>
</organism>
<dbReference type="Proteomes" id="UP000035661">
    <property type="component" value="Chromosome"/>
</dbReference>
<reference evidence="10" key="3">
    <citation type="submission" date="2015-06" db="EMBL/GenBank/DDBJ databases">
        <title>Complete genome sequence of Spiroplasma eriocheiris TDA-040725-5 (DSM 21848).</title>
        <authorList>
            <person name="Lo W.-S."/>
            <person name="Kuo C.-H."/>
        </authorList>
    </citation>
    <scope>NUCLEOTIDE SEQUENCE [LARGE SCALE GENOMIC DNA]</scope>
    <source>
        <strain evidence="10">TDA-040725-5</strain>
    </source>
</reference>
<evidence type="ECO:0000256" key="4">
    <source>
        <dbReference type="RuleBase" id="RU000639"/>
    </source>
</evidence>
<dbReference type="Pfam" id="PF01025">
    <property type="entry name" value="GrpE"/>
    <property type="match status" value="1"/>
</dbReference>
<dbReference type="PROSITE" id="PS01071">
    <property type="entry name" value="GRPE"/>
    <property type="match status" value="1"/>
</dbReference>
<protein>
    <recommendedName>
        <fullName evidence="3 4">Protein GrpE</fullName>
    </recommendedName>
    <alternativeName>
        <fullName evidence="3">HSP-70 cofactor</fullName>
    </alternativeName>
</protein>
<keyword evidence="2 3" id="KW-0143">Chaperone</keyword>
<feature type="compositionally biased region" description="Basic and acidic residues" evidence="7">
    <location>
        <begin position="1"/>
        <end position="27"/>
    </location>
</feature>
<keyword evidence="10" id="KW-1185">Reference proteome</keyword>
<evidence type="ECO:0000256" key="2">
    <source>
        <dbReference type="ARBA" id="ARBA00023186"/>
    </source>
</evidence>
<accession>L0L9Z4</accession>
<dbReference type="EMBL" id="CP011856">
    <property type="protein sequence ID" value="AKM53771.1"/>
    <property type="molecule type" value="Genomic_DNA"/>
</dbReference>
<accession>A0A0H3XJ14</accession>
<dbReference type="GO" id="GO:0006457">
    <property type="term" value="P:protein folding"/>
    <property type="evidence" value="ECO:0007669"/>
    <property type="project" value="InterPro"/>
</dbReference>
<dbReference type="RefSeq" id="WP_047791042.1">
    <property type="nucleotide sequence ID" value="NZ_CP011856.1"/>
</dbReference>
<proteinExistence type="inferred from homology"/>
<dbReference type="GO" id="GO:0051087">
    <property type="term" value="F:protein-folding chaperone binding"/>
    <property type="evidence" value="ECO:0007669"/>
    <property type="project" value="InterPro"/>
</dbReference>
<comment type="subunit">
    <text evidence="3">Homodimer.</text>
</comment>
<dbReference type="InterPro" id="IPR009012">
    <property type="entry name" value="GrpE_head"/>
</dbReference>
<dbReference type="PANTHER" id="PTHR21237">
    <property type="entry name" value="GRPE PROTEIN"/>
    <property type="match status" value="1"/>
</dbReference>
<keyword evidence="3" id="KW-0963">Cytoplasm</keyword>
<dbReference type="Gene3D" id="2.30.22.10">
    <property type="entry name" value="Head domain of nucleotide exchange factor GrpE"/>
    <property type="match status" value="1"/>
</dbReference>
<name>L0L9Z4_9MOLU</name>
<keyword evidence="3 4" id="KW-0346">Stress response</keyword>
<dbReference type="STRING" id="315358.SERIO_v1c01780"/>
<reference evidence="9 10" key="2">
    <citation type="journal article" date="2015" name="Genome Biol. Evol.">
        <title>Found and Lost: The Fates of Horizontally Acquired Genes in Arthropod-Symbiotic Spiroplasma.</title>
        <authorList>
            <person name="Lo W.S."/>
            <person name="Gasparich G.E."/>
            <person name="Kuo C.H."/>
        </authorList>
    </citation>
    <scope>NUCLEOTIDE SEQUENCE [LARGE SCALE GENOMIC DNA]</scope>
    <source>
        <strain evidence="9">DSM 21848</strain>
        <strain evidence="10">TDA-040725-5</strain>
    </source>
</reference>
<dbReference type="GO" id="GO:0000774">
    <property type="term" value="F:adenyl-nucleotide exchange factor activity"/>
    <property type="evidence" value="ECO:0007669"/>
    <property type="project" value="InterPro"/>
</dbReference>
<reference evidence="8" key="1">
    <citation type="submission" date="2012-11" db="EMBL/GenBank/DDBJ databases">
        <title>Heat shock responses of the molecular chaperone GrpE-DnaK-DnaJ in Spiroplasma eriocheiris.</title>
        <authorList>
            <person name="Wang W."/>
        </authorList>
    </citation>
    <scope>NUCLEOTIDE SEQUENCE</scope>
    <source>
        <strain evidence="8">TDA-040725-5</strain>
    </source>
</reference>
<reference evidence="9" key="4">
    <citation type="submission" date="2015-06" db="EMBL/GenBank/DDBJ databases">
        <authorList>
            <person name="Hoefler B.C."/>
            <person name="Straight P.D."/>
        </authorList>
    </citation>
    <scope>NUCLEOTIDE SEQUENCE</scope>
    <source>
        <strain evidence="9">DSM 21848</strain>
    </source>
</reference>
<dbReference type="PANTHER" id="PTHR21237:SF23">
    <property type="entry name" value="GRPE PROTEIN HOMOLOG, MITOCHONDRIAL"/>
    <property type="match status" value="1"/>
</dbReference>
<dbReference type="InterPro" id="IPR013805">
    <property type="entry name" value="GrpE_CC"/>
</dbReference>
<dbReference type="SUPFAM" id="SSF51064">
    <property type="entry name" value="Head domain of nucleotide exchange factor GrpE"/>
    <property type="match status" value="1"/>
</dbReference>
<comment type="function">
    <text evidence="3 4">Participates actively in the response to hyperosmotic and heat shock by preventing the aggregation of stress-denatured proteins, in association with DnaK and GrpE. It is the nucleotide exchange factor for DnaK and may function as a thermosensor. Unfolded proteins bind initially to DnaJ; upon interaction with the DnaJ-bound protein, DnaK hydrolyzes its bound ATP, resulting in the formation of a stable complex. GrpE releases ADP from DnaK; ATP binding to DnaK triggers the release of the substrate protein, thus completing the reaction cycle. Several rounds of ATP-dependent interactions between DnaJ, DnaK and GrpE are required for fully efficient folding.</text>
</comment>
<evidence type="ECO:0000256" key="1">
    <source>
        <dbReference type="ARBA" id="ARBA00009054"/>
    </source>
</evidence>
<dbReference type="GO" id="GO:0042803">
    <property type="term" value="F:protein homodimerization activity"/>
    <property type="evidence" value="ECO:0007669"/>
    <property type="project" value="InterPro"/>
</dbReference>
<evidence type="ECO:0000313" key="8">
    <source>
        <dbReference type="EMBL" id="AGB57465.1"/>
    </source>
</evidence>
<dbReference type="HAMAP" id="MF_01151">
    <property type="entry name" value="GrpE"/>
    <property type="match status" value="1"/>
</dbReference>
<dbReference type="PATRIC" id="fig|743698.3.peg.180"/>
<evidence type="ECO:0000313" key="9">
    <source>
        <dbReference type="EMBL" id="AKM53771.1"/>
    </source>
</evidence>
<dbReference type="NCBIfam" id="NF010738">
    <property type="entry name" value="PRK14140.1"/>
    <property type="match status" value="1"/>
</dbReference>
<dbReference type="InterPro" id="IPR000740">
    <property type="entry name" value="GrpE"/>
</dbReference>
<dbReference type="GO" id="GO:0051082">
    <property type="term" value="F:unfolded protein binding"/>
    <property type="evidence" value="ECO:0007669"/>
    <property type="project" value="TreeGrafter"/>
</dbReference>
<dbReference type="KEGG" id="seri:SERIO_v1c01780"/>
<evidence type="ECO:0000256" key="6">
    <source>
        <dbReference type="SAM" id="Coils"/>
    </source>
</evidence>
<feature type="compositionally biased region" description="Polar residues" evidence="7">
    <location>
        <begin position="28"/>
        <end position="56"/>
    </location>
</feature>
<dbReference type="SUPFAM" id="SSF58014">
    <property type="entry name" value="Coiled-coil domain of nucleotide exchange factor GrpE"/>
    <property type="match status" value="1"/>
</dbReference>
<comment type="subcellular location">
    <subcellularLocation>
        <location evidence="3">Cytoplasm</location>
    </subcellularLocation>
</comment>
<dbReference type="PRINTS" id="PR00773">
    <property type="entry name" value="GRPEPROTEIN"/>
</dbReference>
<feature type="region of interest" description="Disordered" evidence="7">
    <location>
        <begin position="1"/>
        <end position="61"/>
    </location>
</feature>
<keyword evidence="6" id="KW-0175">Coiled coil</keyword>
<dbReference type="Gene3D" id="3.90.20.20">
    <property type="match status" value="1"/>
</dbReference>